<comment type="caution">
    <text evidence="1">The sequence shown here is derived from an EMBL/GenBank/DDBJ whole genome shotgun (WGS) entry which is preliminary data.</text>
</comment>
<accession>A0A5I2LL11</accession>
<proteinExistence type="predicted"/>
<evidence type="ECO:0000313" key="3">
    <source>
        <dbReference type="EMBL" id="ECD6444819.1"/>
    </source>
</evidence>
<dbReference type="EMBL" id="AAIFJK010000053">
    <property type="protein sequence ID" value="ECD6444819.1"/>
    <property type="molecule type" value="Genomic_DNA"/>
</dbReference>
<dbReference type="AlphaFoldDB" id="A0A5I2LL11"/>
<dbReference type="EMBL" id="AAHMWF010000056">
    <property type="protein sequence ID" value="EBY0063274.1"/>
    <property type="molecule type" value="Genomic_DNA"/>
</dbReference>
<dbReference type="InterPro" id="IPR028958">
    <property type="entry name" value="Imm42"/>
</dbReference>
<dbReference type="EMBL" id="AAGUUD010000041">
    <property type="protein sequence ID" value="EBS2163729.1"/>
    <property type="molecule type" value="Genomic_DNA"/>
</dbReference>
<protein>
    <submittedName>
        <fullName evidence="1">Uncharacterized protein</fullName>
    </submittedName>
</protein>
<evidence type="ECO:0000313" key="1">
    <source>
        <dbReference type="EMBL" id="EBS2163729.1"/>
    </source>
</evidence>
<gene>
    <name evidence="1" type="ORF">DRK62_22460</name>
    <name evidence="2" type="ORF">DUP85_22615</name>
    <name evidence="3" type="ORF">E2Q46_22785</name>
</gene>
<dbReference type="Pfam" id="PF15593">
    <property type="entry name" value="Imm42"/>
    <property type="match status" value="1"/>
</dbReference>
<name>A0A5I2LL11_SALET</name>
<evidence type="ECO:0000313" key="2">
    <source>
        <dbReference type="EMBL" id="EBY0063274.1"/>
    </source>
</evidence>
<organism evidence="1">
    <name type="scientific">Salmonella enterica subsp. enterica serovar Durham</name>
    <dbReference type="NCBI Taxonomy" id="1954178"/>
    <lineage>
        <taxon>Bacteria</taxon>
        <taxon>Pseudomonadati</taxon>
        <taxon>Pseudomonadota</taxon>
        <taxon>Gammaproteobacteria</taxon>
        <taxon>Enterobacterales</taxon>
        <taxon>Enterobacteriaceae</taxon>
        <taxon>Salmonella</taxon>
    </lineage>
</organism>
<sequence>MDNLTFGKDDLFSIKIETDSHFASVSIFCDSDEIGNNDEYTLLNTFLALLEDKINNYEYSLADKIVNFDKDAIFSYVVDGYRNSESWKDSQYFSSVWITLDLTPCFDGEVFILISTNEYDRVIWRKFNSETNRETFLPAGYVLKQLNLLLNHYSN</sequence>
<reference evidence="1" key="1">
    <citation type="submission" date="2018-07" db="EMBL/GenBank/DDBJ databases">
        <authorList>
            <person name="Ashton P.M."/>
            <person name="Dallman T."/>
            <person name="Nair S."/>
            <person name="De Pinna E."/>
            <person name="Peters T."/>
            <person name="Grant K."/>
        </authorList>
    </citation>
    <scope>NUCLEOTIDE SEQUENCE</scope>
    <source>
        <strain evidence="2">109940</strain>
        <strain evidence="3">121460</strain>
        <strain evidence="1">190790</strain>
    </source>
</reference>